<evidence type="ECO:0000313" key="5">
    <source>
        <dbReference type="EMBL" id="AFZ54734.1"/>
    </source>
</evidence>
<accession>K9Z6I3</accession>
<evidence type="ECO:0000313" key="6">
    <source>
        <dbReference type="Proteomes" id="UP000010480"/>
    </source>
</evidence>
<evidence type="ECO:0008006" key="7">
    <source>
        <dbReference type="Google" id="ProtNLM"/>
    </source>
</evidence>
<reference evidence="6" key="1">
    <citation type="journal article" date="2013" name="Proc. Natl. Acad. Sci. U.S.A.">
        <title>Improving the coverage of the cyanobacterial phylum using diversity-driven genome sequencing.</title>
        <authorList>
            <person name="Shih P.M."/>
            <person name="Wu D."/>
            <person name="Latifi A."/>
            <person name="Axen S.D."/>
            <person name="Fewer D.P."/>
            <person name="Talla E."/>
            <person name="Calteau A."/>
            <person name="Cai F."/>
            <person name="Tandeau de Marsac N."/>
            <person name="Rippka R."/>
            <person name="Herdman M."/>
            <person name="Sivonen K."/>
            <person name="Coursin T."/>
            <person name="Laurent T."/>
            <person name="Goodwin L."/>
            <person name="Nolan M."/>
            <person name="Davenport K.W."/>
            <person name="Han C.S."/>
            <person name="Rubin E.M."/>
            <person name="Eisen J.A."/>
            <person name="Woyke T."/>
            <person name="Gugger M."/>
            <person name="Kerfeld C.A."/>
        </authorList>
    </citation>
    <scope>NUCLEOTIDE SEQUENCE [LARGE SCALE GENOMIC DNA]</scope>
    <source>
        <strain evidence="6">PCC 10605</strain>
    </source>
</reference>
<proteinExistence type="inferred from homology"/>
<comment type="similarity">
    <text evidence="4">Belongs to the HepT RNase toxin family.</text>
</comment>
<dbReference type="OrthoDB" id="9796612at2"/>
<dbReference type="Proteomes" id="UP000010480">
    <property type="component" value="Chromosome"/>
</dbReference>
<organism evidence="5 6">
    <name type="scientific">Cyanobacterium aponinum (strain PCC 10605)</name>
    <dbReference type="NCBI Taxonomy" id="755178"/>
    <lineage>
        <taxon>Bacteria</taxon>
        <taxon>Bacillati</taxon>
        <taxon>Cyanobacteriota</taxon>
        <taxon>Cyanophyceae</taxon>
        <taxon>Oscillatoriophycideae</taxon>
        <taxon>Chroococcales</taxon>
        <taxon>Geminocystaceae</taxon>
        <taxon>Cyanobacterium</taxon>
    </lineage>
</organism>
<dbReference type="InterPro" id="IPR052379">
    <property type="entry name" value="Type_VII_TA_RNase"/>
</dbReference>
<keyword evidence="6" id="KW-1185">Reference proteome</keyword>
<evidence type="ECO:0000256" key="4">
    <source>
        <dbReference type="ARBA" id="ARBA00024207"/>
    </source>
</evidence>
<keyword evidence="2" id="KW-0540">Nuclease</keyword>
<sequence length="145" mass="17381">MLDERIILRKFQKQKEYLVNLKVYENLDYETFINDQVIQLAIERLLQLTIEVALDVNRYLFKSLRIKQPEENAESFIKLAQLKILDDDLALRLKESGKMRNLLVHLYEIIEPPFVHSAIKETLRDYPLYQRQILNYLDTLNTLEN</sequence>
<dbReference type="PANTHER" id="PTHR33397">
    <property type="entry name" value="UPF0331 PROTEIN YUTE"/>
    <property type="match status" value="1"/>
</dbReference>
<evidence type="ECO:0000256" key="1">
    <source>
        <dbReference type="ARBA" id="ARBA00022649"/>
    </source>
</evidence>
<protein>
    <recommendedName>
        <fullName evidence="7">DUF86 domain-containing protein</fullName>
    </recommendedName>
</protein>
<dbReference type="EMBL" id="CP003947">
    <property type="protein sequence ID" value="AFZ54734.1"/>
    <property type="molecule type" value="Genomic_DNA"/>
</dbReference>
<dbReference type="eggNOG" id="COG2445">
    <property type="taxonomic scope" value="Bacteria"/>
</dbReference>
<dbReference type="Pfam" id="PF01934">
    <property type="entry name" value="HepT-like"/>
    <property type="match status" value="1"/>
</dbReference>
<name>K9Z6I3_CYAAP</name>
<keyword evidence="1" id="KW-1277">Toxin-antitoxin system</keyword>
<dbReference type="GO" id="GO:0004540">
    <property type="term" value="F:RNA nuclease activity"/>
    <property type="evidence" value="ECO:0007669"/>
    <property type="project" value="InterPro"/>
</dbReference>
<dbReference type="GO" id="GO:0110001">
    <property type="term" value="C:toxin-antitoxin complex"/>
    <property type="evidence" value="ECO:0007669"/>
    <property type="project" value="InterPro"/>
</dbReference>
<dbReference type="Gene3D" id="1.20.120.580">
    <property type="entry name" value="bsu32300-like"/>
    <property type="match status" value="1"/>
</dbReference>
<gene>
    <name evidence="5" type="ordered locus">Cyan10605_2660</name>
</gene>
<dbReference type="InterPro" id="IPR037038">
    <property type="entry name" value="HepT-like_sf"/>
</dbReference>
<dbReference type="GO" id="GO:0016787">
    <property type="term" value="F:hydrolase activity"/>
    <property type="evidence" value="ECO:0007669"/>
    <property type="project" value="UniProtKB-KW"/>
</dbReference>
<evidence type="ECO:0000256" key="3">
    <source>
        <dbReference type="ARBA" id="ARBA00022801"/>
    </source>
</evidence>
<dbReference type="STRING" id="755178.Cyan10605_2660"/>
<dbReference type="NCBIfam" id="NF047751">
    <property type="entry name" value="HepT_toxin"/>
    <property type="match status" value="1"/>
</dbReference>
<dbReference type="HOGENOM" id="CLU_142825_1_0_3"/>
<dbReference type="PANTHER" id="PTHR33397:SF3">
    <property type="entry name" value="MRNA NUCLEASE HEPT"/>
    <property type="match status" value="1"/>
</dbReference>
<dbReference type="RefSeq" id="WP_015220457.1">
    <property type="nucleotide sequence ID" value="NC_019776.1"/>
</dbReference>
<keyword evidence="3" id="KW-0378">Hydrolase</keyword>
<dbReference type="AlphaFoldDB" id="K9Z6I3"/>
<dbReference type="InterPro" id="IPR008201">
    <property type="entry name" value="HepT-like"/>
</dbReference>
<evidence type="ECO:0000256" key="2">
    <source>
        <dbReference type="ARBA" id="ARBA00022722"/>
    </source>
</evidence>
<dbReference type="KEGG" id="can:Cyan10605_2660"/>